<name>A0A090XE66_IXORI</name>
<feature type="chain" id="PRO_5001867131" evidence="1">
    <location>
        <begin position="20"/>
        <end position="70"/>
    </location>
</feature>
<dbReference type="EMBL" id="GBIH01002377">
    <property type="protein sequence ID" value="JAC92333.1"/>
    <property type="molecule type" value="mRNA"/>
</dbReference>
<dbReference type="AlphaFoldDB" id="A0A090XE66"/>
<proteinExistence type="evidence at transcript level"/>
<keyword evidence="1" id="KW-0732">Signal</keyword>
<evidence type="ECO:0000313" key="2">
    <source>
        <dbReference type="EMBL" id="JAC92333.1"/>
    </source>
</evidence>
<organism evidence="2">
    <name type="scientific">Ixodes ricinus</name>
    <name type="common">Common tick</name>
    <name type="synonym">Acarus ricinus</name>
    <dbReference type="NCBI Taxonomy" id="34613"/>
    <lineage>
        <taxon>Eukaryota</taxon>
        <taxon>Metazoa</taxon>
        <taxon>Ecdysozoa</taxon>
        <taxon>Arthropoda</taxon>
        <taxon>Chelicerata</taxon>
        <taxon>Arachnida</taxon>
        <taxon>Acari</taxon>
        <taxon>Parasitiformes</taxon>
        <taxon>Ixodida</taxon>
        <taxon>Ixodoidea</taxon>
        <taxon>Ixodidae</taxon>
        <taxon>Ixodinae</taxon>
        <taxon>Ixodes</taxon>
    </lineage>
</organism>
<protein>
    <submittedName>
        <fullName evidence="2">Putative secreted salivary protein</fullName>
    </submittedName>
</protein>
<evidence type="ECO:0000256" key="1">
    <source>
        <dbReference type="SAM" id="SignalP"/>
    </source>
</evidence>
<feature type="signal peptide" evidence="1">
    <location>
        <begin position="1"/>
        <end position="19"/>
    </location>
</feature>
<accession>A0A090XE66</accession>
<reference evidence="2" key="1">
    <citation type="journal article" date="2015" name="PLoS Negl. Trop. Dis.">
        <title>Deep Sequencing Analysis of the Ixodes ricinus Haemocytome.</title>
        <authorList>
            <person name="Kotsyfakis M."/>
            <person name="Kopacek P."/>
            <person name="Franta Z."/>
            <person name="Pedra J.H."/>
            <person name="Ribeiro J.M."/>
        </authorList>
    </citation>
    <scope>NUCLEOTIDE SEQUENCE</scope>
</reference>
<sequence>MRALIICTLLLLHGMMSMAHIFPSYNKPNYLPRCGAPCTGRRGECPGECKHCLKFANRKEPACASRKRFK</sequence>